<dbReference type="AlphaFoldDB" id="A0AAN6KD62"/>
<evidence type="ECO:0000256" key="4">
    <source>
        <dbReference type="ARBA" id="ARBA00022792"/>
    </source>
</evidence>
<comment type="subcellular location">
    <subcellularLocation>
        <location evidence="2 8">Mitochondrion inner membrane</location>
        <topology evidence="2 8">Peripheral membrane protein</topology>
        <orientation evidence="2 8">Matrix side</orientation>
    </subcellularLocation>
</comment>
<dbReference type="InterPro" id="IPR043519">
    <property type="entry name" value="NT_sf"/>
</dbReference>
<keyword evidence="5 8" id="KW-0809">Transit peptide</keyword>
<dbReference type="Proteomes" id="UP001175353">
    <property type="component" value="Unassembled WGS sequence"/>
</dbReference>
<accession>A0AAN6KD62</accession>
<evidence type="ECO:0000256" key="1">
    <source>
        <dbReference type="ARBA" id="ARBA00003470"/>
    </source>
</evidence>
<dbReference type="PANTHER" id="PTHR28087">
    <property type="entry name" value="ATPASE SYNTHESIS PROTEIN 25, MITOCHONDRIAL"/>
    <property type="match status" value="1"/>
</dbReference>
<dbReference type="GO" id="GO:0005743">
    <property type="term" value="C:mitochondrial inner membrane"/>
    <property type="evidence" value="ECO:0007669"/>
    <property type="project" value="UniProtKB-SubCell"/>
</dbReference>
<sequence>MAFPSTILKPLICNNCRQWALRTFIASIGGPSLQYRTPVQRRAISQTSLRPNEARERIQQDGHAFNESNDDSRNSQSALDSLLETSQAQSQPPQPTNEQPTTPWYLQPAHQPPKPQQHRAVEGESPLAARQRLPDLPLHPPRLLDPLIRNISIDQGMDDLTLLDLRAIDPPPALGANLIMLLGTARSEKHLHVSADRLCRFLRTQYKINPIADGLLGRNELKLKLRRRAKRTRLMSGGVGAGTADTDLEEGIRTGWVCVNLGRVEGGELPEHRIERERRQREIVGFGAQETGCSVVVQLMTEEKRGEVDLERLWMGMLNGARREKQGAESGESEVEGEIRVGTEPAAVLQELEPVAFASGVGPVQRDVGL</sequence>
<keyword evidence="6 8" id="KW-0496">Mitochondrion</keyword>
<organism evidence="10 11">
    <name type="scientific">Friedmanniomyces endolithicus</name>
    <dbReference type="NCBI Taxonomy" id="329885"/>
    <lineage>
        <taxon>Eukaryota</taxon>
        <taxon>Fungi</taxon>
        <taxon>Dikarya</taxon>
        <taxon>Ascomycota</taxon>
        <taxon>Pezizomycotina</taxon>
        <taxon>Dothideomycetes</taxon>
        <taxon>Dothideomycetidae</taxon>
        <taxon>Mycosphaerellales</taxon>
        <taxon>Teratosphaeriaceae</taxon>
        <taxon>Friedmanniomyces</taxon>
    </lineage>
</organism>
<evidence type="ECO:0000313" key="10">
    <source>
        <dbReference type="EMBL" id="KAK0976101.1"/>
    </source>
</evidence>
<evidence type="ECO:0000256" key="9">
    <source>
        <dbReference type="SAM" id="MobiDB-lite"/>
    </source>
</evidence>
<feature type="compositionally biased region" description="Low complexity" evidence="9">
    <location>
        <begin position="86"/>
        <end position="109"/>
    </location>
</feature>
<feature type="region of interest" description="Disordered" evidence="9">
    <location>
        <begin position="63"/>
        <end position="124"/>
    </location>
</feature>
<reference evidence="10" key="1">
    <citation type="submission" date="2023-06" db="EMBL/GenBank/DDBJ databases">
        <title>Black Yeasts Isolated from many extreme environments.</title>
        <authorList>
            <person name="Coleine C."/>
            <person name="Stajich J.E."/>
            <person name="Selbmann L."/>
        </authorList>
    </citation>
    <scope>NUCLEOTIDE SEQUENCE</scope>
    <source>
        <strain evidence="10">CCFEE 5200</strain>
    </source>
</reference>
<gene>
    <name evidence="10" type="primary">ATP25_2</name>
    <name evidence="10" type="ORF">LTR91_013806</name>
</gene>
<dbReference type="GO" id="GO:0140053">
    <property type="term" value="P:mitochondrial gene expression"/>
    <property type="evidence" value="ECO:0007669"/>
    <property type="project" value="UniProtKB-UniRule"/>
</dbReference>
<proteinExistence type="inferred from homology"/>
<comment type="caution">
    <text evidence="10">The sequence shown here is derived from an EMBL/GenBank/DDBJ whole genome shotgun (WGS) entry which is preliminary data.</text>
</comment>
<evidence type="ECO:0000256" key="6">
    <source>
        <dbReference type="ARBA" id="ARBA00023128"/>
    </source>
</evidence>
<dbReference type="EMBL" id="JAUJLE010000142">
    <property type="protein sequence ID" value="KAK0976101.1"/>
    <property type="molecule type" value="Genomic_DNA"/>
</dbReference>
<keyword evidence="11" id="KW-1185">Reference proteome</keyword>
<dbReference type="Gene3D" id="3.30.460.10">
    <property type="entry name" value="Beta Polymerase, domain 2"/>
    <property type="match status" value="1"/>
</dbReference>
<evidence type="ECO:0000256" key="3">
    <source>
        <dbReference type="ARBA" id="ARBA00010787"/>
    </source>
</evidence>
<comment type="function">
    <text evidence="8">Mitochondrial mRNA stabilization factor.</text>
</comment>
<dbReference type="PANTHER" id="PTHR28087:SF1">
    <property type="entry name" value="ATPASE SYNTHESIS PROTEIN 25, MITOCHONDRIAL"/>
    <property type="match status" value="1"/>
</dbReference>
<evidence type="ECO:0000256" key="8">
    <source>
        <dbReference type="RuleBase" id="RU367062"/>
    </source>
</evidence>
<evidence type="ECO:0000256" key="2">
    <source>
        <dbReference type="ARBA" id="ARBA00004443"/>
    </source>
</evidence>
<name>A0AAN6KD62_9PEZI</name>
<evidence type="ECO:0000313" key="11">
    <source>
        <dbReference type="Proteomes" id="UP001175353"/>
    </source>
</evidence>
<dbReference type="FunFam" id="3.30.460.10:FF:000044">
    <property type="entry name" value="ATPase synthesis protein 25, mitochondrial"/>
    <property type="match status" value="1"/>
</dbReference>
<comment type="function">
    <text evidence="1">Probable mitochondrial mRNA stabilization factor.</text>
</comment>
<keyword evidence="7 8" id="KW-0472">Membrane</keyword>
<keyword evidence="4 8" id="KW-0999">Mitochondrion inner membrane</keyword>
<protein>
    <recommendedName>
        <fullName evidence="8">ATPase synthesis protein 25</fullName>
    </recommendedName>
</protein>
<dbReference type="InterPro" id="IPR040152">
    <property type="entry name" value="Atp25"/>
</dbReference>
<evidence type="ECO:0000256" key="5">
    <source>
        <dbReference type="ARBA" id="ARBA00022946"/>
    </source>
</evidence>
<dbReference type="GO" id="GO:0048255">
    <property type="term" value="P:mRNA stabilization"/>
    <property type="evidence" value="ECO:0007669"/>
    <property type="project" value="TreeGrafter"/>
</dbReference>
<evidence type="ECO:0000256" key="7">
    <source>
        <dbReference type="ARBA" id="ARBA00023136"/>
    </source>
</evidence>
<feature type="compositionally biased region" description="Polar residues" evidence="9">
    <location>
        <begin position="74"/>
        <end position="85"/>
    </location>
</feature>
<comment type="similarity">
    <text evidence="3 8">Belongs to the ATP25 family.</text>
</comment>